<dbReference type="RefSeq" id="WP_015310610.1">
    <property type="nucleotide sequence ID" value="NZ_CP016893.1"/>
</dbReference>
<dbReference type="GO" id="GO:0016020">
    <property type="term" value="C:membrane"/>
    <property type="evidence" value="ECO:0007669"/>
    <property type="project" value="UniProtKB-SubCell"/>
</dbReference>
<name>A0A231VEN3_THETR</name>
<keyword evidence="5 6" id="KW-0472">Membrane</keyword>
<feature type="transmembrane region" description="Helical" evidence="6">
    <location>
        <begin position="247"/>
        <end position="272"/>
    </location>
</feature>
<evidence type="ECO:0000256" key="5">
    <source>
        <dbReference type="ARBA" id="ARBA00023136"/>
    </source>
</evidence>
<feature type="transmembrane region" description="Helical" evidence="6">
    <location>
        <begin position="12"/>
        <end position="29"/>
    </location>
</feature>
<dbReference type="Proteomes" id="UP000215301">
    <property type="component" value="Unassembled WGS sequence"/>
</dbReference>
<evidence type="ECO:0000256" key="4">
    <source>
        <dbReference type="ARBA" id="ARBA00022989"/>
    </source>
</evidence>
<dbReference type="EMBL" id="NKHD01000029">
    <property type="protein sequence ID" value="OXT06627.1"/>
    <property type="molecule type" value="Genomic_DNA"/>
</dbReference>
<feature type="transmembrane region" description="Helical" evidence="6">
    <location>
        <begin position="279"/>
        <end position="299"/>
    </location>
</feature>
<proteinExistence type="inferred from homology"/>
<evidence type="ECO:0000313" key="7">
    <source>
        <dbReference type="EMBL" id="AST57463.1"/>
    </source>
</evidence>
<dbReference type="Pfam" id="PF01594">
    <property type="entry name" value="AI-2E_transport"/>
    <property type="match status" value="1"/>
</dbReference>
<evidence type="ECO:0000256" key="6">
    <source>
        <dbReference type="SAM" id="Phobius"/>
    </source>
</evidence>
<dbReference type="PANTHER" id="PTHR21716:SF68">
    <property type="entry name" value="TRANSPORT PROTEIN YTVI-RELATED"/>
    <property type="match status" value="1"/>
</dbReference>
<keyword evidence="4 6" id="KW-1133">Transmembrane helix</keyword>
<dbReference type="AlphaFoldDB" id="A0A231VEN3"/>
<dbReference type="InterPro" id="IPR014227">
    <property type="entry name" value="YtvI-like"/>
</dbReference>
<reference evidence="8 10" key="2">
    <citation type="submission" date="2017-06" db="EMBL/GenBank/DDBJ databases">
        <title>Isolation and characterization of a thermophilic and butanogenic Thermoanaerobacterium thermosaccharolyticum M5 capable of efficient degradation of hemicellulose.</title>
        <authorList>
            <person name="Xin F."/>
            <person name="Jiang Y."/>
        </authorList>
    </citation>
    <scope>NUCLEOTIDE SEQUENCE [LARGE SCALE GENOMIC DNA]</scope>
    <source>
        <strain evidence="8 10">M5</strain>
    </source>
</reference>
<comment type="similarity">
    <text evidence="2">Belongs to the autoinducer-2 exporter (AI-2E) (TC 2.A.86) family.</text>
</comment>
<evidence type="ECO:0000313" key="10">
    <source>
        <dbReference type="Proteomes" id="UP000215301"/>
    </source>
</evidence>
<evidence type="ECO:0000256" key="2">
    <source>
        <dbReference type="ARBA" id="ARBA00009773"/>
    </source>
</evidence>
<dbReference type="InterPro" id="IPR002549">
    <property type="entry name" value="AI-2E-like"/>
</dbReference>
<reference evidence="7 9" key="1">
    <citation type="submission" date="2016-08" db="EMBL/GenBank/DDBJ databases">
        <title>A novel genetic cassette of butanologenic Thermoanaerobacterium thermosaccharolyticum that directly convert cellulose to butanol.</title>
        <authorList>
            <person name="Li T."/>
            <person name="He J."/>
        </authorList>
    </citation>
    <scope>NUCLEOTIDE SEQUENCE [LARGE SCALE GENOMIC DNA]</scope>
    <source>
        <strain evidence="7 9">TG57</strain>
    </source>
</reference>
<feature type="transmembrane region" description="Helical" evidence="6">
    <location>
        <begin position="222"/>
        <end position="241"/>
    </location>
</feature>
<dbReference type="PANTHER" id="PTHR21716">
    <property type="entry name" value="TRANSMEMBRANE PROTEIN"/>
    <property type="match status" value="1"/>
</dbReference>
<evidence type="ECO:0000256" key="1">
    <source>
        <dbReference type="ARBA" id="ARBA00004141"/>
    </source>
</evidence>
<dbReference type="GO" id="GO:0055085">
    <property type="term" value="P:transmembrane transport"/>
    <property type="evidence" value="ECO:0007669"/>
    <property type="project" value="TreeGrafter"/>
</dbReference>
<comment type="subcellular location">
    <subcellularLocation>
        <location evidence="1">Membrane</location>
        <topology evidence="1">Multi-pass membrane protein</topology>
    </subcellularLocation>
</comment>
<keyword evidence="3 6" id="KW-0812">Transmembrane</keyword>
<feature type="transmembrane region" description="Helical" evidence="6">
    <location>
        <begin position="68"/>
        <end position="92"/>
    </location>
</feature>
<feature type="transmembrane region" description="Helical" evidence="6">
    <location>
        <begin position="319"/>
        <end position="341"/>
    </location>
</feature>
<dbReference type="NCBIfam" id="TIGR02872">
    <property type="entry name" value="spore_ytvI"/>
    <property type="match status" value="1"/>
</dbReference>
<evidence type="ECO:0000313" key="9">
    <source>
        <dbReference type="Proteomes" id="UP000214975"/>
    </source>
</evidence>
<gene>
    <name evidence="8" type="primary">ytvI</name>
    <name evidence="8" type="ORF">CE561_10155</name>
    <name evidence="7" type="ORF">Thert_01406</name>
</gene>
<dbReference type="EMBL" id="CP016893">
    <property type="protein sequence ID" value="AST57463.1"/>
    <property type="molecule type" value="Genomic_DNA"/>
</dbReference>
<feature type="transmembrane region" description="Helical" evidence="6">
    <location>
        <begin position="152"/>
        <end position="180"/>
    </location>
</feature>
<evidence type="ECO:0000256" key="3">
    <source>
        <dbReference type="ARBA" id="ARBA00022692"/>
    </source>
</evidence>
<protein>
    <submittedName>
        <fullName evidence="7 8">Sporulation integral membrane protein</fullName>
    </submittedName>
</protein>
<accession>A0A231VEN3</accession>
<sequence length="354" mass="39895">MKDFLSRYQSTIKNVIIILAVIISFYLFVFKLIPFLMPFAVALFLAILIDPAVEFLEKKLKVPRGLSSAFLILLLIAIIGLLISLLITQLVFELNTLAEHAPNYTKNFDVVISDLIDRIRIYYISLPTNISTFLENNLQSILNNISVLAKNFAAWILGLATKLPNFFFMSIITIVSTFFLSKDKWLILNFIKRQFPSNWALHAENIKGDLFQTLIGFIRAEITIMFITFMEVSIGLTIIGFDYAFLLGLLVSFIDILPVLGSGSVLVPWALYNIFTKNYLIGIYLLILYGIVTVVRQMIEPKIVGQSIGLHPLVTLLSMFIGAKLFGGFGLIMGPVFVVVFKTFQKSGIIPSWK</sequence>
<evidence type="ECO:0000313" key="8">
    <source>
        <dbReference type="EMBL" id="OXT06627.1"/>
    </source>
</evidence>
<organism evidence="8 10">
    <name type="scientific">Thermoanaerobacterium thermosaccharolyticum</name>
    <name type="common">Clostridium thermosaccharolyticum</name>
    <dbReference type="NCBI Taxonomy" id="1517"/>
    <lineage>
        <taxon>Bacteria</taxon>
        <taxon>Bacillati</taxon>
        <taxon>Bacillota</taxon>
        <taxon>Clostridia</taxon>
        <taxon>Thermoanaerobacterales</taxon>
        <taxon>Thermoanaerobacteraceae</taxon>
        <taxon>Thermoanaerobacterium</taxon>
    </lineage>
</organism>
<dbReference type="Proteomes" id="UP000214975">
    <property type="component" value="Chromosome"/>
</dbReference>